<organism evidence="1 2">
    <name type="scientific">Tritrichomonas musculus</name>
    <dbReference type="NCBI Taxonomy" id="1915356"/>
    <lineage>
        <taxon>Eukaryota</taxon>
        <taxon>Metamonada</taxon>
        <taxon>Parabasalia</taxon>
        <taxon>Tritrichomonadida</taxon>
        <taxon>Tritrichomonadidae</taxon>
        <taxon>Tritrichomonas</taxon>
    </lineage>
</organism>
<keyword evidence="2" id="KW-1185">Reference proteome</keyword>
<dbReference type="InterPro" id="IPR036872">
    <property type="entry name" value="CH_dom_sf"/>
</dbReference>
<evidence type="ECO:0000313" key="1">
    <source>
        <dbReference type="EMBL" id="KAK8842446.1"/>
    </source>
</evidence>
<reference evidence="1 2" key="1">
    <citation type="submission" date="2024-04" db="EMBL/GenBank/DDBJ databases">
        <title>Tritrichomonas musculus Genome.</title>
        <authorList>
            <person name="Alves-Ferreira E."/>
            <person name="Grigg M."/>
            <person name="Lorenzi H."/>
            <person name="Galac M."/>
        </authorList>
    </citation>
    <scope>NUCLEOTIDE SEQUENCE [LARGE SCALE GENOMIC DNA]</scope>
    <source>
        <strain evidence="1 2">EAF2021</strain>
    </source>
</reference>
<accession>A0ABR2H940</accession>
<gene>
    <name evidence="1" type="ORF">M9Y10_026033</name>
</gene>
<evidence type="ECO:0008006" key="3">
    <source>
        <dbReference type="Google" id="ProtNLM"/>
    </source>
</evidence>
<dbReference type="Proteomes" id="UP001470230">
    <property type="component" value="Unassembled WGS sequence"/>
</dbReference>
<comment type="caution">
    <text evidence="1">The sequence shown here is derived from an EMBL/GenBank/DDBJ whole genome shotgun (WGS) entry which is preliminary data.</text>
</comment>
<name>A0ABR2H940_9EUKA</name>
<protein>
    <recommendedName>
        <fullName evidence="3">Calponin-homology (CH) domain-containing protein</fullName>
    </recommendedName>
</protein>
<dbReference type="Gene3D" id="1.10.418.10">
    <property type="entry name" value="Calponin-like domain"/>
    <property type="match status" value="1"/>
</dbReference>
<dbReference type="EMBL" id="JAPFFF010000038">
    <property type="protein sequence ID" value="KAK8842446.1"/>
    <property type="molecule type" value="Genomic_DNA"/>
</dbReference>
<evidence type="ECO:0000313" key="2">
    <source>
        <dbReference type="Proteomes" id="UP001470230"/>
    </source>
</evidence>
<proteinExistence type="predicted"/>
<sequence length="68" mass="7632">MATLQAKVNKDAAQVNGVTKDLTIGVALVELAEVLTGKKVPINWVHDTKRNVDEVQNRDLALFYFHKR</sequence>